<feature type="region of interest" description="Disordered" evidence="1">
    <location>
        <begin position="201"/>
        <end position="229"/>
    </location>
</feature>
<sequence length="229" mass="24560">MPPESPPAGWPEALSDFSVVWTAESAIDLTTGAAVVVRAYMESYYLAYLTGDEKYLYPGFQQSVNASDPDGPDGTQEVWPKQNHPETWIGTARHHLLRMERSGRDVAVVGCVYSYGTGVLTAGGIQQNIGGMGPYAGINAIRIGLQAPDGEQLNLPPQRGLSRTPFENVFDGWRVTNHQGGVLLQANWAGSGNDKVQCLSRADGTPESRASQSDFPALPATPGWPAKSS</sequence>
<reference evidence="3" key="2">
    <citation type="submission" date="2016-02" db="EMBL/GenBank/DDBJ databases">
        <title>Draft genome sequence of five rapidly growing Mycobacterium species.</title>
        <authorList>
            <person name="Katahira K."/>
            <person name="Gotou Y."/>
            <person name="Iida K."/>
            <person name="Ogura Y."/>
            <person name="Hayashi T."/>
        </authorList>
    </citation>
    <scope>NUCLEOTIDE SEQUENCE [LARGE SCALE GENOMIC DNA]</scope>
    <source>
        <strain evidence="3">JCM6368</strain>
    </source>
</reference>
<evidence type="ECO:0000313" key="2">
    <source>
        <dbReference type="EMBL" id="GAT06442.1"/>
    </source>
</evidence>
<dbReference type="Proteomes" id="UP000069705">
    <property type="component" value="Unassembled WGS sequence"/>
</dbReference>
<reference evidence="2 3" key="1">
    <citation type="journal article" date="2016" name="Genome Announc.">
        <title>Draft Genome Sequences of Five Rapidly Growing Mycobacterium Species, M. thermoresistibile, M. fortuitum subsp. acetamidolyticum, M. canariasense, M. brisbanense, and M. novocastrense.</title>
        <authorList>
            <person name="Katahira K."/>
            <person name="Ogura Y."/>
            <person name="Gotoh Y."/>
            <person name="Hayashi T."/>
        </authorList>
    </citation>
    <scope>NUCLEOTIDE SEQUENCE [LARGE SCALE GENOMIC DNA]</scope>
    <source>
        <strain evidence="2 3">JCM6368</strain>
    </source>
</reference>
<accession>A0A100WXZ1</accession>
<dbReference type="EMBL" id="BCSZ01000076">
    <property type="protein sequence ID" value="GAT06442.1"/>
    <property type="molecule type" value="Genomic_DNA"/>
</dbReference>
<name>A0A100WXZ1_MYCFO</name>
<evidence type="ECO:0000256" key="1">
    <source>
        <dbReference type="SAM" id="MobiDB-lite"/>
    </source>
</evidence>
<proteinExistence type="predicted"/>
<comment type="caution">
    <text evidence="2">The sequence shown here is derived from an EMBL/GenBank/DDBJ whole genome shotgun (WGS) entry which is preliminary data.</text>
</comment>
<dbReference type="AlphaFoldDB" id="A0A100WXZ1"/>
<evidence type="ECO:0000313" key="3">
    <source>
        <dbReference type="Proteomes" id="UP000069705"/>
    </source>
</evidence>
<organism evidence="2 3">
    <name type="scientific">Mycolicibacterium fortuitum subsp. acetamidolyticum</name>
    <dbReference type="NCBI Taxonomy" id="144550"/>
    <lineage>
        <taxon>Bacteria</taxon>
        <taxon>Bacillati</taxon>
        <taxon>Actinomycetota</taxon>
        <taxon>Actinomycetes</taxon>
        <taxon>Mycobacteriales</taxon>
        <taxon>Mycobacteriaceae</taxon>
        <taxon>Mycolicibacterium</taxon>
    </lineage>
</organism>
<gene>
    <name evidence="2" type="ORF">RMCFA_6553</name>
</gene>
<protein>
    <submittedName>
        <fullName evidence="2">Uncharacterized protein</fullName>
    </submittedName>
</protein>